<evidence type="ECO:0000259" key="2">
    <source>
        <dbReference type="PROSITE" id="PS51762"/>
    </source>
</evidence>
<dbReference type="EMBL" id="BAABDH010000038">
    <property type="protein sequence ID" value="GAA3937067.1"/>
    <property type="molecule type" value="Genomic_DNA"/>
</dbReference>
<dbReference type="SUPFAM" id="SSF49899">
    <property type="entry name" value="Concanavalin A-like lectins/glucanases"/>
    <property type="match status" value="1"/>
</dbReference>
<dbReference type="InterPro" id="IPR000757">
    <property type="entry name" value="Beta-glucanase-like"/>
</dbReference>
<gene>
    <name evidence="3" type="ORF">GCM10022406_21550</name>
</gene>
<reference evidence="4" key="1">
    <citation type="journal article" date="2019" name="Int. J. Syst. Evol. Microbiol.">
        <title>The Global Catalogue of Microorganisms (GCM) 10K type strain sequencing project: providing services to taxonomists for standard genome sequencing and annotation.</title>
        <authorList>
            <consortium name="The Broad Institute Genomics Platform"/>
            <consortium name="The Broad Institute Genome Sequencing Center for Infectious Disease"/>
            <person name="Wu L."/>
            <person name="Ma J."/>
        </authorList>
    </citation>
    <scope>NUCLEOTIDE SEQUENCE [LARGE SCALE GENOMIC DNA]</scope>
    <source>
        <strain evidence="4">JCM 17214</strain>
    </source>
</reference>
<dbReference type="Gene3D" id="2.60.120.200">
    <property type="match status" value="1"/>
</dbReference>
<keyword evidence="4" id="KW-1185">Reference proteome</keyword>
<name>A0ABP7N733_9BACT</name>
<protein>
    <recommendedName>
        <fullName evidence="2">GH16 domain-containing protein</fullName>
    </recommendedName>
</protein>
<accession>A0ABP7N733</accession>
<comment type="caution">
    <text evidence="3">The sequence shown here is derived from an EMBL/GenBank/DDBJ whole genome shotgun (WGS) entry which is preliminary data.</text>
</comment>
<dbReference type="PANTHER" id="PTHR10963">
    <property type="entry name" value="GLYCOSYL HYDROLASE-RELATED"/>
    <property type="match status" value="1"/>
</dbReference>
<dbReference type="CDD" id="cd08023">
    <property type="entry name" value="GH16_laminarinase_like"/>
    <property type="match status" value="1"/>
</dbReference>
<dbReference type="InterPro" id="IPR050546">
    <property type="entry name" value="Glycosyl_Hydrlase_16"/>
</dbReference>
<dbReference type="PANTHER" id="PTHR10963:SF55">
    <property type="entry name" value="GLYCOSIDE HYDROLASE FAMILY 16 PROTEIN"/>
    <property type="match status" value="1"/>
</dbReference>
<dbReference type="Pfam" id="PF00722">
    <property type="entry name" value="Glyco_hydro_16"/>
    <property type="match status" value="1"/>
</dbReference>
<comment type="similarity">
    <text evidence="1">Belongs to the glycosyl hydrolase 16 family.</text>
</comment>
<dbReference type="InterPro" id="IPR013320">
    <property type="entry name" value="ConA-like_dom_sf"/>
</dbReference>
<proteinExistence type="inferred from homology"/>
<evidence type="ECO:0000313" key="3">
    <source>
        <dbReference type="EMBL" id="GAA3937067.1"/>
    </source>
</evidence>
<evidence type="ECO:0000313" key="4">
    <source>
        <dbReference type="Proteomes" id="UP001499909"/>
    </source>
</evidence>
<dbReference type="RefSeq" id="WP_345113350.1">
    <property type="nucleotide sequence ID" value="NZ_BAABDH010000038.1"/>
</dbReference>
<feature type="domain" description="GH16" evidence="2">
    <location>
        <begin position="30"/>
        <end position="291"/>
    </location>
</feature>
<organism evidence="3 4">
    <name type="scientific">Hymenobacter algoricola</name>
    <dbReference type="NCBI Taxonomy" id="486267"/>
    <lineage>
        <taxon>Bacteria</taxon>
        <taxon>Pseudomonadati</taxon>
        <taxon>Bacteroidota</taxon>
        <taxon>Cytophagia</taxon>
        <taxon>Cytophagales</taxon>
        <taxon>Hymenobacteraceae</taxon>
        <taxon>Hymenobacter</taxon>
    </lineage>
</organism>
<dbReference type="Proteomes" id="UP001499909">
    <property type="component" value="Unassembled WGS sequence"/>
</dbReference>
<dbReference type="PROSITE" id="PS51762">
    <property type="entry name" value="GH16_2"/>
    <property type="match status" value="1"/>
</dbReference>
<evidence type="ECO:0000256" key="1">
    <source>
        <dbReference type="ARBA" id="ARBA00006865"/>
    </source>
</evidence>
<sequence length="291" mass="32650">MKNFLSFSRLRLRPAFGLLLTLGLLNCTKDPEKILPAPPGTPVTPVLNEADRDFAQYTELAWSDEFDGGQLDQSKWTYEVKDSWFNNELQATTNSPSNLFLNNGQLNIQARKENYNGKSYTSARIITKGKKDFGYGRLDVRAKVPKGKGIWPAIWMLGANDATVGWPACGEIDIMELRGSTPSVNVSTVHFGTSPTDRKQLGTTKTLASGDFSQNFHTFSFIRSKDKMRWYLDGELYYTLTSGQVSPYPFNNPFYVILNVAVGGDFDGNPDASTTFPQSMQVEYVKFWNAR</sequence>